<gene>
    <name evidence="2" type="ORF">A2721_00750</name>
</gene>
<dbReference type="NCBIfam" id="TIGR01444">
    <property type="entry name" value="fkbM_fam"/>
    <property type="match status" value="1"/>
</dbReference>
<dbReference type="InterPro" id="IPR006342">
    <property type="entry name" value="FkbM_mtfrase"/>
</dbReference>
<reference evidence="2 3" key="1">
    <citation type="journal article" date="2016" name="Nat. Commun.">
        <title>Thousands of microbial genomes shed light on interconnected biogeochemical processes in an aquifer system.</title>
        <authorList>
            <person name="Anantharaman K."/>
            <person name="Brown C.T."/>
            <person name="Hug L.A."/>
            <person name="Sharon I."/>
            <person name="Castelle C.J."/>
            <person name="Probst A.J."/>
            <person name="Thomas B.C."/>
            <person name="Singh A."/>
            <person name="Wilkins M.J."/>
            <person name="Karaoz U."/>
            <person name="Brodie E.L."/>
            <person name="Williams K.H."/>
            <person name="Hubbard S.S."/>
            <person name="Banfield J.F."/>
        </authorList>
    </citation>
    <scope>NUCLEOTIDE SEQUENCE [LARGE SCALE GENOMIC DNA]</scope>
</reference>
<dbReference type="AlphaFoldDB" id="A0A1F6A334"/>
<dbReference type="InterPro" id="IPR052514">
    <property type="entry name" value="SAM-dependent_MTase"/>
</dbReference>
<dbReference type="Proteomes" id="UP000177871">
    <property type="component" value="Unassembled WGS sequence"/>
</dbReference>
<evidence type="ECO:0000259" key="1">
    <source>
        <dbReference type="Pfam" id="PF05050"/>
    </source>
</evidence>
<organism evidence="2 3">
    <name type="scientific">Candidatus Gottesmanbacteria bacterium RIFCSPHIGHO2_01_FULL_47_48</name>
    <dbReference type="NCBI Taxonomy" id="1798381"/>
    <lineage>
        <taxon>Bacteria</taxon>
        <taxon>Candidatus Gottesmaniibacteriota</taxon>
    </lineage>
</organism>
<dbReference type="InterPro" id="IPR029063">
    <property type="entry name" value="SAM-dependent_MTases_sf"/>
</dbReference>
<name>A0A1F6A334_9BACT</name>
<dbReference type="PANTHER" id="PTHR34203">
    <property type="entry name" value="METHYLTRANSFERASE, FKBM FAMILY PROTEIN"/>
    <property type="match status" value="1"/>
</dbReference>
<accession>A0A1F6A334</accession>
<feature type="domain" description="Methyltransferase FkbM" evidence="1">
    <location>
        <begin position="35"/>
        <end position="159"/>
    </location>
</feature>
<dbReference type="EMBL" id="MFJK01000010">
    <property type="protein sequence ID" value="OGG19075.1"/>
    <property type="molecule type" value="Genomic_DNA"/>
</dbReference>
<dbReference type="STRING" id="1798381.A2721_00750"/>
<dbReference type="Pfam" id="PF05050">
    <property type="entry name" value="Methyltransf_21"/>
    <property type="match status" value="1"/>
</dbReference>
<proteinExistence type="predicted"/>
<sequence>MKATSLRDWLALVWEKYLFKEHRFFIANRQPYIIDAGANVGSVTLELKKHYPQAKIVAIEPSPETFKILRENTKDLKNVQLVNAALSNHRGKIKLFVSRTGPSFFSDGPLRDTTVPSFWHKDKKIKIISVPAVLLSDYVKQPIDLLKMDIEGDETKVLKKLGTNSGTNLPLVASLCPGSKKSTLPRFSN</sequence>
<dbReference type="SUPFAM" id="SSF53335">
    <property type="entry name" value="S-adenosyl-L-methionine-dependent methyltransferases"/>
    <property type="match status" value="1"/>
</dbReference>
<dbReference type="PANTHER" id="PTHR34203:SF15">
    <property type="entry name" value="SLL1173 PROTEIN"/>
    <property type="match status" value="1"/>
</dbReference>
<comment type="caution">
    <text evidence="2">The sequence shown here is derived from an EMBL/GenBank/DDBJ whole genome shotgun (WGS) entry which is preliminary data.</text>
</comment>
<protein>
    <recommendedName>
        <fullName evidence="1">Methyltransferase FkbM domain-containing protein</fullName>
    </recommendedName>
</protein>
<evidence type="ECO:0000313" key="3">
    <source>
        <dbReference type="Proteomes" id="UP000177871"/>
    </source>
</evidence>
<evidence type="ECO:0000313" key="2">
    <source>
        <dbReference type="EMBL" id="OGG19075.1"/>
    </source>
</evidence>
<dbReference type="Gene3D" id="3.40.50.150">
    <property type="entry name" value="Vaccinia Virus protein VP39"/>
    <property type="match status" value="1"/>
</dbReference>